<proteinExistence type="inferred from homology"/>
<comment type="cofactor">
    <cofactor evidence="1 13">
        <name>heme</name>
        <dbReference type="ChEBI" id="CHEBI:30413"/>
    </cofactor>
</comment>
<keyword evidence="9 14" id="KW-0560">Oxidoreductase</keyword>
<dbReference type="PRINTS" id="PR00463">
    <property type="entry name" value="EP450I"/>
</dbReference>
<reference evidence="16" key="2">
    <citation type="submission" date="2025-09" db="UniProtKB">
        <authorList>
            <consortium name="Ensembl"/>
        </authorList>
    </citation>
    <scope>IDENTIFICATION</scope>
</reference>
<organism evidence="16 17">
    <name type="scientific">Xiphophorus couchianus</name>
    <name type="common">Monterrey platyfish</name>
    <dbReference type="NCBI Taxonomy" id="32473"/>
    <lineage>
        <taxon>Eukaryota</taxon>
        <taxon>Metazoa</taxon>
        <taxon>Chordata</taxon>
        <taxon>Craniata</taxon>
        <taxon>Vertebrata</taxon>
        <taxon>Euteleostomi</taxon>
        <taxon>Actinopterygii</taxon>
        <taxon>Neopterygii</taxon>
        <taxon>Teleostei</taxon>
        <taxon>Neoteleostei</taxon>
        <taxon>Acanthomorphata</taxon>
        <taxon>Ovalentaria</taxon>
        <taxon>Atherinomorphae</taxon>
        <taxon>Cyprinodontiformes</taxon>
        <taxon>Poeciliidae</taxon>
        <taxon>Poeciliinae</taxon>
        <taxon>Xiphophorus</taxon>
    </lineage>
</organism>
<evidence type="ECO:0000256" key="12">
    <source>
        <dbReference type="ARBA" id="ARBA00023136"/>
    </source>
</evidence>
<keyword evidence="7" id="KW-0256">Endoplasmic reticulum</keyword>
<dbReference type="AlphaFoldDB" id="A0A3B5M1C5"/>
<evidence type="ECO:0000256" key="1">
    <source>
        <dbReference type="ARBA" id="ARBA00001971"/>
    </source>
</evidence>
<dbReference type="Ensembl" id="ENSXCOT00000013993.1">
    <property type="protein sequence ID" value="ENSXCOP00000013824.1"/>
    <property type="gene ID" value="ENSXCOG00000010464.1"/>
</dbReference>
<dbReference type="GO" id="GO:0005789">
    <property type="term" value="C:endoplasmic reticulum membrane"/>
    <property type="evidence" value="ECO:0007669"/>
    <property type="project" value="UniProtKB-SubCell"/>
</dbReference>
<evidence type="ECO:0000256" key="9">
    <source>
        <dbReference type="ARBA" id="ARBA00023002"/>
    </source>
</evidence>
<keyword evidence="11 14" id="KW-0503">Monooxygenase</keyword>
<dbReference type="GO" id="GO:0006805">
    <property type="term" value="P:xenobiotic metabolic process"/>
    <property type="evidence" value="ECO:0007669"/>
    <property type="project" value="TreeGrafter"/>
</dbReference>
<dbReference type="InterPro" id="IPR036396">
    <property type="entry name" value="Cyt_P450_sf"/>
</dbReference>
<evidence type="ECO:0000256" key="4">
    <source>
        <dbReference type="ARBA" id="ARBA00010617"/>
    </source>
</evidence>
<keyword evidence="12" id="KW-0472">Membrane</keyword>
<dbReference type="Proteomes" id="UP000261380">
    <property type="component" value="Unplaced"/>
</dbReference>
<comment type="subcellular location">
    <subcellularLocation>
        <location evidence="3">Endoplasmic reticulum membrane</location>
        <topology evidence="3">Peripheral membrane protein</topology>
    </subcellularLocation>
    <subcellularLocation>
        <location evidence="2">Microsome membrane</location>
        <topology evidence="2">Peripheral membrane protein</topology>
    </subcellularLocation>
</comment>
<dbReference type="InterPro" id="IPR017972">
    <property type="entry name" value="Cyt_P450_CS"/>
</dbReference>
<protein>
    <submittedName>
        <fullName evidence="16">Uncharacterized protein</fullName>
    </submittedName>
</protein>
<dbReference type="PANTHER" id="PTHR24300:SF319">
    <property type="entry name" value="CYTOCHROME P450, FAMILY 2, SUBFAMILY AC, POLYPEPTIDE 1"/>
    <property type="match status" value="1"/>
</dbReference>
<dbReference type="PRINTS" id="PR00385">
    <property type="entry name" value="P450"/>
</dbReference>
<evidence type="ECO:0000256" key="13">
    <source>
        <dbReference type="PIRSR" id="PIRSR602401-1"/>
    </source>
</evidence>
<evidence type="ECO:0000256" key="14">
    <source>
        <dbReference type="RuleBase" id="RU000461"/>
    </source>
</evidence>
<name>A0A3B5M1C5_9TELE</name>
<evidence type="ECO:0000256" key="6">
    <source>
        <dbReference type="ARBA" id="ARBA00022723"/>
    </source>
</evidence>
<keyword evidence="10 13" id="KW-0408">Iron</keyword>
<evidence type="ECO:0000313" key="17">
    <source>
        <dbReference type="Proteomes" id="UP000261380"/>
    </source>
</evidence>
<evidence type="ECO:0000313" key="16">
    <source>
        <dbReference type="Ensembl" id="ENSXCOP00000013824.1"/>
    </source>
</evidence>
<dbReference type="Gene3D" id="1.10.630.10">
    <property type="entry name" value="Cytochrome P450"/>
    <property type="match status" value="1"/>
</dbReference>
<evidence type="ECO:0000256" key="7">
    <source>
        <dbReference type="ARBA" id="ARBA00022824"/>
    </source>
</evidence>
<dbReference type="PANTHER" id="PTHR24300">
    <property type="entry name" value="CYTOCHROME P450 508A4-RELATED"/>
    <property type="match status" value="1"/>
</dbReference>
<evidence type="ECO:0000256" key="5">
    <source>
        <dbReference type="ARBA" id="ARBA00022617"/>
    </source>
</evidence>
<dbReference type="Pfam" id="PF00067">
    <property type="entry name" value="p450"/>
    <property type="match status" value="2"/>
</dbReference>
<feature type="compositionally biased region" description="Polar residues" evidence="15">
    <location>
        <begin position="43"/>
        <end position="54"/>
    </location>
</feature>
<evidence type="ECO:0000256" key="11">
    <source>
        <dbReference type="ARBA" id="ARBA00023033"/>
    </source>
</evidence>
<dbReference type="PROSITE" id="PS00086">
    <property type="entry name" value="CYTOCHROME_P450"/>
    <property type="match status" value="1"/>
</dbReference>
<evidence type="ECO:0000256" key="3">
    <source>
        <dbReference type="ARBA" id="ARBA00004406"/>
    </source>
</evidence>
<dbReference type="GO" id="GO:0016712">
    <property type="term" value="F:oxidoreductase activity, acting on paired donors, with incorporation or reduction of molecular oxygen, reduced flavin or flavoprotein as one donor, and incorporation of one atom of oxygen"/>
    <property type="evidence" value="ECO:0007669"/>
    <property type="project" value="TreeGrafter"/>
</dbReference>
<keyword evidence="6 13" id="KW-0479">Metal-binding</keyword>
<evidence type="ECO:0000256" key="10">
    <source>
        <dbReference type="ARBA" id="ARBA00023004"/>
    </source>
</evidence>
<reference evidence="16" key="1">
    <citation type="submission" date="2025-08" db="UniProtKB">
        <authorList>
            <consortium name="Ensembl"/>
        </authorList>
    </citation>
    <scope>IDENTIFICATION</scope>
</reference>
<feature type="binding site" description="axial binding residue" evidence="13">
    <location>
        <position position="427"/>
    </location>
    <ligand>
        <name>heme</name>
        <dbReference type="ChEBI" id="CHEBI:30413"/>
    </ligand>
    <ligandPart>
        <name>Fe</name>
        <dbReference type="ChEBI" id="CHEBI:18248"/>
    </ligandPart>
</feature>
<dbReference type="FunFam" id="1.10.630.10:FF:000238">
    <property type="entry name" value="Cytochrome P450 2A6"/>
    <property type="match status" value="1"/>
</dbReference>
<dbReference type="GO" id="GO:0005506">
    <property type="term" value="F:iron ion binding"/>
    <property type="evidence" value="ECO:0007669"/>
    <property type="project" value="InterPro"/>
</dbReference>
<dbReference type="GeneTree" id="ENSGT00940000162649"/>
<dbReference type="InterPro" id="IPR050182">
    <property type="entry name" value="Cytochrome_P450_fam2"/>
</dbReference>
<evidence type="ECO:0000256" key="2">
    <source>
        <dbReference type="ARBA" id="ARBA00004174"/>
    </source>
</evidence>
<sequence>ICVKEKTHPSIFCTPLSLRGVSRGAGAYLQLTFRVRGRVQPGQVASLSQGNTETDSTHRKTPGQESNPRHSCCKATTLPTLSKKYGSVFTVYFGPKKVVVLAGYRTVREALVSNADEFGEREITPMFADLAKHRGMSRSKLLQIFPKVLMNHCKPFNTSCPTNNATSNIIASIVFGSRFEYDDPQFRGLISRITENIKISGLAEIQLYNTFPRLVGWIKSRHVILKNAETTMRKIKDLTQKLKETLNPQICRGLIDCFLIQKQKDEDSCVKDTQFTEENLLYTVSNLFGAGTDTTAATLRWGLLLMAKYPQIQDQVQEELTRVVGSREVHVEDRKNLPYTDAVIHEIQRLGNIAPMAIPHKTSRDVTFHGYFIKKGTTVIPLLTSVLYDESEWESPHTFNPSHFLDKEGRFIKRDAFLPFSAGRRVCLGESLARMEIFLFFTSLLQHFRFIPPPGVSEDDLDLTPAVGFTSPPSPHELCAISRQ</sequence>
<evidence type="ECO:0000256" key="8">
    <source>
        <dbReference type="ARBA" id="ARBA00022848"/>
    </source>
</evidence>
<evidence type="ECO:0000256" key="15">
    <source>
        <dbReference type="SAM" id="MobiDB-lite"/>
    </source>
</evidence>
<accession>A0A3B5M1C5</accession>
<keyword evidence="8" id="KW-0492">Microsome</keyword>
<dbReference type="InterPro" id="IPR001128">
    <property type="entry name" value="Cyt_P450"/>
</dbReference>
<dbReference type="SUPFAM" id="SSF48264">
    <property type="entry name" value="Cytochrome P450"/>
    <property type="match status" value="1"/>
</dbReference>
<comment type="similarity">
    <text evidence="4 14">Belongs to the cytochrome P450 family.</text>
</comment>
<keyword evidence="17" id="KW-1185">Reference proteome</keyword>
<dbReference type="InterPro" id="IPR002401">
    <property type="entry name" value="Cyt_P450_E_grp-I"/>
</dbReference>
<feature type="region of interest" description="Disordered" evidence="15">
    <location>
        <begin position="42"/>
        <end position="71"/>
    </location>
</feature>
<dbReference type="GO" id="GO:0006082">
    <property type="term" value="P:organic acid metabolic process"/>
    <property type="evidence" value="ECO:0007669"/>
    <property type="project" value="TreeGrafter"/>
</dbReference>
<dbReference type="GO" id="GO:0020037">
    <property type="term" value="F:heme binding"/>
    <property type="evidence" value="ECO:0007669"/>
    <property type="project" value="InterPro"/>
</dbReference>
<keyword evidence="5 13" id="KW-0349">Heme</keyword>